<accession>A0ABY4V8J0</accession>
<feature type="signal peptide" evidence="1">
    <location>
        <begin position="1"/>
        <end position="19"/>
    </location>
</feature>
<keyword evidence="1" id="KW-0732">Signal</keyword>
<proteinExistence type="predicted"/>
<protein>
    <submittedName>
        <fullName evidence="3">Nuclear transport factor 2 family protein</fullName>
    </submittedName>
</protein>
<sequence length="144" mass="16075">MRTIILTILAILVAGQCWADDKEELQKLLHYFIDNAASSAEAHQRFWADDLVYTSSAGKRFGKAKIMQGMETAGDEPITVNYAAEDIDIRLLGDTAVVAFKLVANDSVKGKKNYYLNTGTFVKRQGDWFVIAWQATQIPREGSQ</sequence>
<dbReference type="EMBL" id="CP092418">
    <property type="protein sequence ID" value="USD20578.1"/>
    <property type="molecule type" value="Genomic_DNA"/>
</dbReference>
<dbReference type="Gene3D" id="3.10.450.50">
    <property type="match status" value="1"/>
</dbReference>
<evidence type="ECO:0000256" key="1">
    <source>
        <dbReference type="SAM" id="SignalP"/>
    </source>
</evidence>
<feature type="chain" id="PRO_5046643291" evidence="1">
    <location>
        <begin position="20"/>
        <end position="144"/>
    </location>
</feature>
<evidence type="ECO:0000313" key="3">
    <source>
        <dbReference type="EMBL" id="USD20578.1"/>
    </source>
</evidence>
<name>A0ABY4V8J0_9GAMM</name>
<evidence type="ECO:0000259" key="2">
    <source>
        <dbReference type="Pfam" id="PF14534"/>
    </source>
</evidence>
<organism evidence="3 4">
    <name type="scientific">Microbulbifer variabilis</name>
    <dbReference type="NCBI Taxonomy" id="266805"/>
    <lineage>
        <taxon>Bacteria</taxon>
        <taxon>Pseudomonadati</taxon>
        <taxon>Pseudomonadota</taxon>
        <taxon>Gammaproteobacteria</taxon>
        <taxon>Cellvibrionales</taxon>
        <taxon>Microbulbiferaceae</taxon>
        <taxon>Microbulbifer</taxon>
    </lineage>
</organism>
<feature type="domain" description="DUF4440" evidence="2">
    <location>
        <begin position="36"/>
        <end position="128"/>
    </location>
</feature>
<dbReference type="InterPro" id="IPR027843">
    <property type="entry name" value="DUF4440"/>
</dbReference>
<keyword evidence="4" id="KW-1185">Reference proteome</keyword>
<dbReference type="Proteomes" id="UP001055658">
    <property type="component" value="Chromosome"/>
</dbReference>
<dbReference type="SUPFAM" id="SSF54427">
    <property type="entry name" value="NTF2-like"/>
    <property type="match status" value="1"/>
</dbReference>
<dbReference type="Pfam" id="PF14534">
    <property type="entry name" value="DUF4440"/>
    <property type="match status" value="1"/>
</dbReference>
<gene>
    <name evidence="3" type="ORF">MJO52_16070</name>
</gene>
<evidence type="ECO:0000313" key="4">
    <source>
        <dbReference type="Proteomes" id="UP001055658"/>
    </source>
</evidence>
<dbReference type="InterPro" id="IPR032710">
    <property type="entry name" value="NTF2-like_dom_sf"/>
</dbReference>
<reference evidence="3" key="1">
    <citation type="submission" date="2022-02" db="EMBL/GenBank/DDBJ databases">
        <title>Coral-associated bacteria.</title>
        <authorList>
            <person name="Tang K."/>
            <person name="Wang X."/>
        </authorList>
    </citation>
    <scope>NUCLEOTIDE SEQUENCE</scope>
    <source>
        <strain evidence="3">SCSIO 43006</strain>
    </source>
</reference>
<dbReference type="RefSeq" id="WP_252082989.1">
    <property type="nucleotide sequence ID" value="NZ_CP092418.1"/>
</dbReference>